<evidence type="ECO:0000256" key="1">
    <source>
        <dbReference type="ARBA" id="ARBA00022679"/>
    </source>
</evidence>
<dbReference type="InterPro" id="IPR041354">
    <property type="entry name" value="4PPT_N"/>
</dbReference>
<evidence type="ECO:0000256" key="2">
    <source>
        <dbReference type="PIRSR" id="PIRSR603542-1"/>
    </source>
</evidence>
<dbReference type="GO" id="GO:0009239">
    <property type="term" value="P:enterobactin biosynthetic process"/>
    <property type="evidence" value="ECO:0007669"/>
    <property type="project" value="InterPro"/>
</dbReference>
<keyword evidence="3" id="KW-0479">Metal-binding</keyword>
<feature type="binding site" evidence="2">
    <location>
        <position position="164"/>
    </location>
    <ligand>
        <name>CoA</name>
        <dbReference type="ChEBI" id="CHEBI:57287"/>
    </ligand>
</feature>
<dbReference type="InterPro" id="IPR037143">
    <property type="entry name" value="4-PPantetheinyl_Trfase_dom_sf"/>
</dbReference>
<dbReference type="PRINTS" id="PR01399">
    <property type="entry name" value="ENTSNTHTASED"/>
</dbReference>
<dbReference type="InterPro" id="IPR008278">
    <property type="entry name" value="4-PPantetheinyl_Trfase_dom"/>
</dbReference>
<feature type="binding site" evidence="3">
    <location>
        <position position="107"/>
    </location>
    <ligand>
        <name>Mg(2+)</name>
        <dbReference type="ChEBI" id="CHEBI:18420"/>
    </ligand>
</feature>
<dbReference type="Proteomes" id="UP001501427">
    <property type="component" value="Unassembled WGS sequence"/>
</dbReference>
<evidence type="ECO:0000259" key="5">
    <source>
        <dbReference type="Pfam" id="PF17837"/>
    </source>
</evidence>
<proteinExistence type="predicted"/>
<dbReference type="Pfam" id="PF17837">
    <property type="entry name" value="4PPT_N"/>
    <property type="match status" value="1"/>
</dbReference>
<feature type="binding site" evidence="2">
    <location>
        <position position="150"/>
    </location>
    <ligand>
        <name>CoA</name>
        <dbReference type="ChEBI" id="CHEBI:57287"/>
    </ligand>
</feature>
<evidence type="ECO:0000259" key="4">
    <source>
        <dbReference type="Pfam" id="PF01648"/>
    </source>
</evidence>
<dbReference type="PANTHER" id="PTHR38096:SF1">
    <property type="entry name" value="ENTEROBACTIN SYNTHASE COMPONENT D"/>
    <property type="match status" value="1"/>
</dbReference>
<dbReference type="Pfam" id="PF01648">
    <property type="entry name" value="ACPS"/>
    <property type="match status" value="1"/>
</dbReference>
<dbReference type="GO" id="GO:0000287">
    <property type="term" value="F:magnesium ion binding"/>
    <property type="evidence" value="ECO:0007669"/>
    <property type="project" value="InterPro"/>
</dbReference>
<comment type="caution">
    <text evidence="7">The sequence shown here is derived from an EMBL/GenBank/DDBJ whole genome shotgun (WGS) entry which is preliminary data.</text>
</comment>
<organism evidence="7 8">
    <name type="scientific">Actinomadura livida</name>
    <dbReference type="NCBI Taxonomy" id="79909"/>
    <lineage>
        <taxon>Bacteria</taxon>
        <taxon>Bacillati</taxon>
        <taxon>Actinomycetota</taxon>
        <taxon>Actinomycetes</taxon>
        <taxon>Streptosporangiales</taxon>
        <taxon>Thermomonosporaceae</taxon>
        <taxon>Actinomadura</taxon>
    </lineage>
</organism>
<dbReference type="GO" id="GO:0005886">
    <property type="term" value="C:plasma membrane"/>
    <property type="evidence" value="ECO:0007669"/>
    <property type="project" value="TreeGrafter"/>
</dbReference>
<feature type="domain" description="4'-phosphopantetheinyl transferase N-terminal" evidence="5">
    <location>
        <begin position="27"/>
        <end position="94"/>
    </location>
</feature>
<protein>
    <submittedName>
        <fullName evidence="7">4'-phosphopantetheinyl transferase EntD</fullName>
    </submittedName>
    <submittedName>
        <fullName evidence="6">4'-phosphopantetheinyl transferase superfamily protein</fullName>
    </submittedName>
</protein>
<reference evidence="7 8" key="2">
    <citation type="submission" date="2020-08" db="EMBL/GenBank/DDBJ databases">
        <title>Sequencing the genomes of 1000 actinobacteria strains.</title>
        <authorList>
            <person name="Klenk H.-P."/>
        </authorList>
    </citation>
    <scope>NUCLEOTIDE SEQUENCE [LARGE SCALE GENOMIC DNA]</scope>
    <source>
        <strain evidence="7 8">DSM 44772</strain>
    </source>
</reference>
<comment type="cofactor">
    <cofactor evidence="3">
        <name>Mg(2+)</name>
        <dbReference type="ChEBI" id="CHEBI:18420"/>
    </cofactor>
</comment>
<evidence type="ECO:0000313" key="9">
    <source>
        <dbReference type="Proteomes" id="UP001501427"/>
    </source>
</evidence>
<evidence type="ECO:0000313" key="6">
    <source>
        <dbReference type="EMBL" id="GAA0570578.1"/>
    </source>
</evidence>
<evidence type="ECO:0000256" key="3">
    <source>
        <dbReference type="PIRSR" id="PIRSR603542-2"/>
    </source>
</evidence>
<evidence type="ECO:0000313" key="7">
    <source>
        <dbReference type="EMBL" id="MBB4775913.1"/>
    </source>
</evidence>
<dbReference type="SUPFAM" id="SSF56214">
    <property type="entry name" value="4'-phosphopantetheinyl transferase"/>
    <property type="match status" value="1"/>
</dbReference>
<reference evidence="6" key="3">
    <citation type="submission" date="2023-12" db="EMBL/GenBank/DDBJ databases">
        <authorList>
            <person name="Sun Q."/>
            <person name="Inoue M."/>
        </authorList>
    </citation>
    <scope>NUCLEOTIDE SEQUENCE</scope>
    <source>
        <strain evidence="6">JCM 10667</strain>
    </source>
</reference>
<dbReference type="EMBL" id="BAAAHD010000032">
    <property type="protein sequence ID" value="GAA0570578.1"/>
    <property type="molecule type" value="Genomic_DNA"/>
</dbReference>
<feature type="binding site" evidence="2">
    <location>
        <position position="154"/>
    </location>
    <ligand>
        <name>CoA</name>
        <dbReference type="ChEBI" id="CHEBI:57287"/>
    </ligand>
</feature>
<dbReference type="GO" id="GO:0009366">
    <property type="term" value="C:enterobactin synthetase complex"/>
    <property type="evidence" value="ECO:0007669"/>
    <property type="project" value="InterPro"/>
</dbReference>
<name>A0A7W7MYL9_9ACTN</name>
<dbReference type="AlphaFoldDB" id="A0A7W7MYL9"/>
<evidence type="ECO:0000313" key="8">
    <source>
        <dbReference type="Proteomes" id="UP000549343"/>
    </source>
</evidence>
<feature type="binding site" evidence="3">
    <location>
        <position position="105"/>
    </location>
    <ligand>
        <name>Mg(2+)</name>
        <dbReference type="ChEBI" id="CHEBI:18420"/>
    </ligand>
</feature>
<keyword evidence="9" id="KW-1185">Reference proteome</keyword>
<keyword evidence="1 7" id="KW-0808">Transferase</keyword>
<dbReference type="RefSeq" id="WP_229808507.1">
    <property type="nucleotide sequence ID" value="NZ_BAAAHD010000032.1"/>
</dbReference>
<feature type="binding site" evidence="3">
    <location>
        <position position="106"/>
    </location>
    <ligand>
        <name>Mg(2+)</name>
        <dbReference type="ChEBI" id="CHEBI:18420"/>
    </ligand>
</feature>
<feature type="binding site" evidence="2">
    <location>
        <position position="47"/>
    </location>
    <ligand>
        <name>CoA</name>
        <dbReference type="ChEBI" id="CHEBI:57287"/>
    </ligand>
</feature>
<dbReference type="EMBL" id="JACHMV010000001">
    <property type="protein sequence ID" value="MBB4775913.1"/>
    <property type="molecule type" value="Genomic_DNA"/>
</dbReference>
<feature type="binding site" evidence="2">
    <location>
        <begin position="83"/>
        <end position="84"/>
    </location>
    <ligand>
        <name>CoA</name>
        <dbReference type="ChEBI" id="CHEBI:57287"/>
    </ligand>
</feature>
<feature type="domain" description="4'-phosphopantetheinyl transferase" evidence="4">
    <location>
        <begin position="101"/>
        <end position="177"/>
    </location>
</feature>
<dbReference type="Proteomes" id="UP000549343">
    <property type="component" value="Unassembled WGS sequence"/>
</dbReference>
<reference evidence="6 9" key="1">
    <citation type="journal article" date="2019" name="Int. J. Syst. Evol. Microbiol.">
        <title>The Global Catalogue of Microorganisms (GCM) 10K type strain sequencing project: providing services to taxonomists for standard genome sequencing and annotation.</title>
        <authorList>
            <consortium name="The Broad Institute Genomics Platform"/>
            <consortium name="The Broad Institute Genome Sequencing Center for Infectious Disease"/>
            <person name="Wu L."/>
            <person name="Ma J."/>
        </authorList>
    </citation>
    <scope>NUCLEOTIDE SEQUENCE [LARGE SCALE GENOMIC DNA]</scope>
    <source>
        <strain evidence="6 9">JCM 10667</strain>
    </source>
</reference>
<keyword evidence="3" id="KW-0460">Magnesium</keyword>
<dbReference type="InterPro" id="IPR003542">
    <property type="entry name" value="Enbac_synth_compD-like"/>
</dbReference>
<dbReference type="GO" id="GO:0008897">
    <property type="term" value="F:holo-[acyl-carrier-protein] synthase activity"/>
    <property type="evidence" value="ECO:0007669"/>
    <property type="project" value="InterPro"/>
</dbReference>
<sequence>MIESLLPASVRSAEVFGDVRPDHVFPEEEALVAKAVPKRRREFATVRACAREALGRLGVPAAPILPGVRGAPGWPAGVVGSMTHCDGYRAAAVASDRECAAIGVDAEPHGPLPEGVLEAVCIPPERSRIDRLAAGHPAVRWDRLLFSAKESVYKAWFPMTRRPLGFEDADIDFDPLRGRFTARLLVPGHTLSDGRRVEGFTGRWLAGPDIVITAIALGAPGAA</sequence>
<feature type="binding site" evidence="2">
    <location>
        <position position="39"/>
    </location>
    <ligand>
        <name>CoA</name>
        <dbReference type="ChEBI" id="CHEBI:57287"/>
    </ligand>
</feature>
<accession>A0A7W7MYL9</accession>
<gene>
    <name evidence="7" type="ORF">F4557_004331</name>
    <name evidence="6" type="ORF">GCM10009546_36660</name>
</gene>
<dbReference type="PANTHER" id="PTHR38096">
    <property type="entry name" value="ENTEROBACTIN SYNTHASE COMPONENT D"/>
    <property type="match status" value="1"/>
</dbReference>
<feature type="binding site" evidence="2">
    <location>
        <position position="105"/>
    </location>
    <ligand>
        <name>CoA</name>
        <dbReference type="ChEBI" id="CHEBI:57287"/>
    </ligand>
</feature>